<evidence type="ECO:0000313" key="7">
    <source>
        <dbReference type="Proteomes" id="UP001497457"/>
    </source>
</evidence>
<protein>
    <submittedName>
        <fullName evidence="6">Uncharacterized protein</fullName>
    </submittedName>
</protein>
<comment type="cofactor">
    <cofactor evidence="1">
        <name>Mn(2+)</name>
        <dbReference type="ChEBI" id="CHEBI:29035"/>
    </cofactor>
</comment>
<reference evidence="7" key="1">
    <citation type="submission" date="2024-06" db="EMBL/GenBank/DDBJ databases">
        <authorList>
            <person name="Ryan C."/>
        </authorList>
    </citation>
    <scope>NUCLEOTIDE SEQUENCE [LARGE SCALE GENOMIC DNA]</scope>
</reference>
<dbReference type="InterPro" id="IPR044814">
    <property type="entry name" value="Terpene_cyclase_plant_C1"/>
</dbReference>
<keyword evidence="7" id="KW-1185">Reference proteome</keyword>
<feature type="domain" description="Terpene synthase metal-binding" evidence="5">
    <location>
        <begin position="271"/>
        <end position="505"/>
    </location>
</feature>
<sequence>MAARKASVNQQTAGATTVASAAIAVGGGSPFEPCVWGDFFVTYTPPLLQRSEEWIRERADKLKGEVRQMFDADKAMSVADMVNLVDELERLGIDNHFRKEINAALCRIHTEGLDVGHFDNLDIVSLRFCLLRQHGFWVSADVFDKFRDETGSFSKDLISDPKGLLSLYNAAHTAVPGEAALDDAIAFARHHLEAAIGKLGSLMEGQVSRALEIPRPRFMRRLETMHYIIEYEQEEAHNATLLELARLDLNLLRSLHLKELKTLSLWWRGLYSDVKLNYARDRIVEPYFYNFGVFHEEENSHMRIIVTKVFVLFGLMDDTYDVRATLEECKMLDEAIQRWNESAVSSLPEYLRMLYIKTLSNFIEIEDIMESYGKYRMAYIIKQFKSQSKNYLQETKWFNENYIPSFKEHVDVTLMSTGVPFLFFVALMAAGQVVTKEAFEWAFNVPDMVRASGEMGRFLNDIASYKRGKNKKDVASTVECYMKEHGVTGEEAMVAIAAMVEQAWRRINKAYMEMDRTVEPAARWLLDMTRMLEIYYLHGRDGLTYGRDIKDLVTFLFLKEVPL</sequence>
<dbReference type="InterPro" id="IPR008949">
    <property type="entry name" value="Isoprenoid_synthase_dom_sf"/>
</dbReference>
<dbReference type="InterPro" id="IPR005630">
    <property type="entry name" value="Terpene_synthase_metal-bd"/>
</dbReference>
<dbReference type="PANTHER" id="PTHR31225">
    <property type="entry name" value="OS04G0344100 PROTEIN-RELATED"/>
    <property type="match status" value="1"/>
</dbReference>
<dbReference type="InterPro" id="IPR034741">
    <property type="entry name" value="Terpene_cyclase-like_1_C"/>
</dbReference>
<organism evidence="6 7">
    <name type="scientific">Urochloa decumbens</name>
    <dbReference type="NCBI Taxonomy" id="240449"/>
    <lineage>
        <taxon>Eukaryota</taxon>
        <taxon>Viridiplantae</taxon>
        <taxon>Streptophyta</taxon>
        <taxon>Embryophyta</taxon>
        <taxon>Tracheophyta</taxon>
        <taxon>Spermatophyta</taxon>
        <taxon>Magnoliopsida</taxon>
        <taxon>Liliopsida</taxon>
        <taxon>Poales</taxon>
        <taxon>Poaceae</taxon>
        <taxon>PACMAD clade</taxon>
        <taxon>Panicoideae</taxon>
        <taxon>Panicodae</taxon>
        <taxon>Paniceae</taxon>
        <taxon>Melinidinae</taxon>
        <taxon>Urochloa</taxon>
    </lineage>
</organism>
<evidence type="ECO:0000256" key="1">
    <source>
        <dbReference type="ARBA" id="ARBA00001936"/>
    </source>
</evidence>
<keyword evidence="3" id="KW-0479">Metal-binding</keyword>
<dbReference type="Proteomes" id="UP001497457">
    <property type="component" value="Chromosome 20rd"/>
</dbReference>
<gene>
    <name evidence="6" type="ORF">URODEC1_LOCUS51587</name>
</gene>
<dbReference type="Gene3D" id="1.50.10.130">
    <property type="entry name" value="Terpene synthase, N-terminal domain"/>
    <property type="match status" value="1"/>
</dbReference>
<dbReference type="SFLD" id="SFLDS00005">
    <property type="entry name" value="Isoprenoid_Synthase_Type_I"/>
    <property type="match status" value="1"/>
</dbReference>
<proteinExistence type="predicted"/>
<dbReference type="InterPro" id="IPR008930">
    <property type="entry name" value="Terpenoid_cyclase/PrenylTrfase"/>
</dbReference>
<dbReference type="SFLD" id="SFLDG01019">
    <property type="entry name" value="Terpene_Cyclase_Like_1_C_Termi"/>
    <property type="match status" value="1"/>
</dbReference>
<dbReference type="PANTHER" id="PTHR31225:SF63">
    <property type="entry name" value="BETA-SELINENE SYNTHASE"/>
    <property type="match status" value="1"/>
</dbReference>
<dbReference type="GO" id="GO:0010333">
    <property type="term" value="F:terpene synthase activity"/>
    <property type="evidence" value="ECO:0007669"/>
    <property type="project" value="UniProtKB-ARBA"/>
</dbReference>
<reference evidence="6 7" key="2">
    <citation type="submission" date="2024-10" db="EMBL/GenBank/DDBJ databases">
        <authorList>
            <person name="Ryan C."/>
        </authorList>
    </citation>
    <scope>NUCLEOTIDE SEQUENCE [LARGE SCALE GENOMIC DNA]</scope>
</reference>
<accession>A0ABC9A5H7</accession>
<evidence type="ECO:0000256" key="2">
    <source>
        <dbReference type="ARBA" id="ARBA00001946"/>
    </source>
</evidence>
<dbReference type="InterPro" id="IPR036965">
    <property type="entry name" value="Terpene_synth_N_sf"/>
</dbReference>
<dbReference type="FunFam" id="1.10.600.10:FF:000007">
    <property type="entry name" value="Isoprene synthase, chloroplastic"/>
    <property type="match status" value="1"/>
</dbReference>
<dbReference type="SUPFAM" id="SSF48576">
    <property type="entry name" value="Terpenoid synthases"/>
    <property type="match status" value="1"/>
</dbReference>
<name>A0ABC9A5H7_9POAL</name>
<dbReference type="Gene3D" id="1.10.600.10">
    <property type="entry name" value="Farnesyl Diphosphate Synthase"/>
    <property type="match status" value="1"/>
</dbReference>
<evidence type="ECO:0000313" key="6">
    <source>
        <dbReference type="EMBL" id="CAL4972950.1"/>
    </source>
</evidence>
<dbReference type="EMBL" id="OZ075130">
    <property type="protein sequence ID" value="CAL4972950.1"/>
    <property type="molecule type" value="Genomic_DNA"/>
</dbReference>
<comment type="cofactor">
    <cofactor evidence="2">
        <name>Mg(2+)</name>
        <dbReference type="ChEBI" id="CHEBI:18420"/>
    </cofactor>
</comment>
<dbReference type="AlphaFoldDB" id="A0ABC9A5H7"/>
<dbReference type="CDD" id="cd00684">
    <property type="entry name" value="Terpene_cyclase_plant_C1"/>
    <property type="match status" value="1"/>
</dbReference>
<dbReference type="Pfam" id="PF01397">
    <property type="entry name" value="Terpene_synth"/>
    <property type="match status" value="1"/>
</dbReference>
<evidence type="ECO:0000259" key="5">
    <source>
        <dbReference type="Pfam" id="PF03936"/>
    </source>
</evidence>
<dbReference type="Pfam" id="PF03936">
    <property type="entry name" value="Terpene_synth_C"/>
    <property type="match status" value="1"/>
</dbReference>
<feature type="domain" description="Terpene synthase N-terminal" evidence="4">
    <location>
        <begin position="35"/>
        <end position="211"/>
    </location>
</feature>
<dbReference type="SUPFAM" id="SSF48239">
    <property type="entry name" value="Terpenoid cyclases/Protein prenyltransferases"/>
    <property type="match status" value="1"/>
</dbReference>
<dbReference type="GO" id="GO:0046872">
    <property type="term" value="F:metal ion binding"/>
    <property type="evidence" value="ECO:0007669"/>
    <property type="project" value="UniProtKB-KW"/>
</dbReference>
<dbReference type="InterPro" id="IPR050148">
    <property type="entry name" value="Terpene_synthase-like"/>
</dbReference>
<evidence type="ECO:0000256" key="3">
    <source>
        <dbReference type="ARBA" id="ARBA00022723"/>
    </source>
</evidence>
<evidence type="ECO:0000259" key="4">
    <source>
        <dbReference type="Pfam" id="PF01397"/>
    </source>
</evidence>
<dbReference type="InterPro" id="IPR001906">
    <property type="entry name" value="Terpene_synth_N"/>
</dbReference>